<sequence>MILNELIVDHELDAEVVIIASVFLVAIQNLLVGVGKNVVEAESSITASLPLPLRHCRLSHNEPGGGPGLAPAVCWLGRTPQPWPHPGYGIYLTYLRNAHAVQGRVTEAAHIDVLAMEVEGSMLFDLLVGYVLNFREAVVVVRLALQIVVHDYKARNHVVNG</sequence>
<evidence type="ECO:0000313" key="2">
    <source>
        <dbReference type="Proteomes" id="UP001480595"/>
    </source>
</evidence>
<evidence type="ECO:0000313" key="1">
    <source>
        <dbReference type="EMBL" id="KAK8076654.1"/>
    </source>
</evidence>
<organism evidence="1 2">
    <name type="scientific">Apiospora phragmitis</name>
    <dbReference type="NCBI Taxonomy" id="2905665"/>
    <lineage>
        <taxon>Eukaryota</taxon>
        <taxon>Fungi</taxon>
        <taxon>Dikarya</taxon>
        <taxon>Ascomycota</taxon>
        <taxon>Pezizomycotina</taxon>
        <taxon>Sordariomycetes</taxon>
        <taxon>Xylariomycetidae</taxon>
        <taxon>Amphisphaeriales</taxon>
        <taxon>Apiosporaceae</taxon>
        <taxon>Apiospora</taxon>
    </lineage>
</organism>
<gene>
    <name evidence="1" type="ORF">PG994_003926</name>
</gene>
<accession>A0ABR1W3B2</accession>
<keyword evidence="2" id="KW-1185">Reference proteome</keyword>
<comment type="caution">
    <text evidence="1">The sequence shown here is derived from an EMBL/GenBank/DDBJ whole genome shotgun (WGS) entry which is preliminary data.</text>
</comment>
<proteinExistence type="predicted"/>
<dbReference type="RefSeq" id="XP_066719613.1">
    <property type="nucleotide sequence ID" value="XM_066855335.1"/>
</dbReference>
<name>A0ABR1W3B2_9PEZI</name>
<dbReference type="GeneID" id="92088398"/>
<reference evidence="1 2" key="1">
    <citation type="submission" date="2023-01" db="EMBL/GenBank/DDBJ databases">
        <title>Analysis of 21 Apiospora genomes using comparative genomics revels a genus with tremendous synthesis potential of carbohydrate active enzymes and secondary metabolites.</title>
        <authorList>
            <person name="Sorensen T."/>
        </authorList>
    </citation>
    <scope>NUCLEOTIDE SEQUENCE [LARGE SCALE GENOMIC DNA]</scope>
    <source>
        <strain evidence="1 2">CBS 135458</strain>
    </source>
</reference>
<dbReference type="EMBL" id="JAQQWL010000004">
    <property type="protein sequence ID" value="KAK8076654.1"/>
    <property type="molecule type" value="Genomic_DNA"/>
</dbReference>
<protein>
    <submittedName>
        <fullName evidence="1">Uncharacterized protein</fullName>
    </submittedName>
</protein>
<dbReference type="Proteomes" id="UP001480595">
    <property type="component" value="Unassembled WGS sequence"/>
</dbReference>